<organism evidence="1 2">
    <name type="scientific">Dokdonia pacifica</name>
    <dbReference type="NCBI Taxonomy" id="1627892"/>
    <lineage>
        <taxon>Bacteria</taxon>
        <taxon>Pseudomonadati</taxon>
        <taxon>Bacteroidota</taxon>
        <taxon>Flavobacteriia</taxon>
        <taxon>Flavobacteriales</taxon>
        <taxon>Flavobacteriaceae</taxon>
        <taxon>Dokdonia</taxon>
    </lineage>
</organism>
<gene>
    <name evidence="1" type="ORF">SAMN06265376_11367</name>
</gene>
<dbReference type="Proteomes" id="UP000198379">
    <property type="component" value="Unassembled WGS sequence"/>
</dbReference>
<proteinExistence type="predicted"/>
<name>A0A239E2D8_9FLAO</name>
<dbReference type="AlphaFoldDB" id="A0A239E2D8"/>
<evidence type="ECO:0000313" key="1">
    <source>
        <dbReference type="EMBL" id="SNS38900.1"/>
    </source>
</evidence>
<accession>A0A239E2D8</accession>
<evidence type="ECO:0000313" key="2">
    <source>
        <dbReference type="Proteomes" id="UP000198379"/>
    </source>
</evidence>
<dbReference type="OrthoDB" id="10004426at2"/>
<dbReference type="EMBL" id="FZNY01000013">
    <property type="protein sequence ID" value="SNS38900.1"/>
    <property type="molecule type" value="Genomic_DNA"/>
</dbReference>
<reference evidence="1 2" key="1">
    <citation type="submission" date="2017-06" db="EMBL/GenBank/DDBJ databases">
        <authorList>
            <person name="Kim H.J."/>
            <person name="Triplett B.A."/>
        </authorList>
    </citation>
    <scope>NUCLEOTIDE SEQUENCE [LARGE SCALE GENOMIC DNA]</scope>
    <source>
        <strain evidence="1 2">DSM 25597</strain>
    </source>
</reference>
<keyword evidence="2" id="KW-1185">Reference proteome</keyword>
<dbReference type="RefSeq" id="WP_089374024.1">
    <property type="nucleotide sequence ID" value="NZ_BMEP01000004.1"/>
</dbReference>
<protein>
    <submittedName>
        <fullName evidence="1">Uncharacterized protein</fullName>
    </submittedName>
</protein>
<sequence>MSIELEYATDIVLKKTDFVLEEIIPEVLEIRKDAINILGTEFLIRIDEEGNFTKIKNILLDEPTSFKLTQLLWNLAFVHITVHKSRGQFGHAALGVKLKGILGKILNKLTVCSCLYDILLLIHFLEAEGSHINSLL</sequence>